<dbReference type="OrthoDB" id="10267474at2759"/>
<dbReference type="Gene3D" id="3.30.930.10">
    <property type="entry name" value="Bira Bifunctional Protein, Domain 2"/>
    <property type="match status" value="2"/>
</dbReference>
<dbReference type="Gene3D" id="3.90.960.10">
    <property type="entry name" value="YbaK/aminoacyl-tRNA synthetase-associated domain"/>
    <property type="match status" value="1"/>
</dbReference>
<sequence>MKDAYSFDVSDAMAEKSYRLMYDAYMRIFKRCGLDFRVVEADSGAIGGNFSHEFMVLAKTGEDTIVVCSECEYSSNIEKARVVRPPAGPEGEALAMERVKTPGKKTVAAVCDYLDISPRNLVKTMVYIADGKPVAVLVRGDHEVEEVKLKNHLGVSVLERASDKELYDAFGGPPGSVGPVGVDIKLVCDHTVPTMINFVTGGNEKDVHVVNVNFGRNFQVESQADLRKITETDPCPQCGGRVELTEGIEVGHIFKLGTKYSEAMNAVFQDDTGNENLFFMGCYGI</sequence>
<dbReference type="InterPro" id="IPR002314">
    <property type="entry name" value="aa-tRNA-synt_IIb"/>
</dbReference>
<dbReference type="GO" id="GO:0005829">
    <property type="term" value="C:cytosol"/>
    <property type="evidence" value="ECO:0007669"/>
    <property type="project" value="TreeGrafter"/>
</dbReference>
<dbReference type="AlphaFoldDB" id="A0A7R8WZR9"/>
<feature type="domain" description="YbaK/aminoacyl-tRNA synthetase-associated" evidence="3">
    <location>
        <begin position="101"/>
        <end position="213"/>
    </location>
</feature>
<dbReference type="InterPro" id="IPR045864">
    <property type="entry name" value="aa-tRNA-synth_II/BPL/LPL"/>
</dbReference>
<dbReference type="InterPro" id="IPR050062">
    <property type="entry name" value="Pro-tRNA_synthetase"/>
</dbReference>
<accession>A0A7R8WZR9</accession>
<protein>
    <recommendedName>
        <fullName evidence="1">PrdX deacylase domain-containing protein 1</fullName>
    </recommendedName>
</protein>
<dbReference type="PANTHER" id="PTHR42753">
    <property type="entry name" value="MITOCHONDRIAL RIBOSOME PROTEIN L39/PROLYL-TRNA LIGASE FAMILY MEMBER"/>
    <property type="match status" value="1"/>
</dbReference>
<dbReference type="InterPro" id="IPR007214">
    <property type="entry name" value="YbaK/aa-tRNA-synth-assoc-dom"/>
</dbReference>
<dbReference type="GO" id="GO:0005524">
    <property type="term" value="F:ATP binding"/>
    <property type="evidence" value="ECO:0007669"/>
    <property type="project" value="InterPro"/>
</dbReference>
<dbReference type="Pfam" id="PF04073">
    <property type="entry name" value="tRNA_edit"/>
    <property type="match status" value="1"/>
</dbReference>
<gene>
    <name evidence="4" type="ORF">CTOB1V02_LOCUS15790</name>
</gene>
<organism evidence="4">
    <name type="scientific">Cyprideis torosa</name>
    <dbReference type="NCBI Taxonomy" id="163714"/>
    <lineage>
        <taxon>Eukaryota</taxon>
        <taxon>Metazoa</taxon>
        <taxon>Ecdysozoa</taxon>
        <taxon>Arthropoda</taxon>
        <taxon>Crustacea</taxon>
        <taxon>Oligostraca</taxon>
        <taxon>Ostracoda</taxon>
        <taxon>Podocopa</taxon>
        <taxon>Podocopida</taxon>
        <taxon>Cytherocopina</taxon>
        <taxon>Cytheroidea</taxon>
        <taxon>Cytherideidae</taxon>
        <taxon>Cyprideis</taxon>
    </lineage>
</organism>
<evidence type="ECO:0000256" key="1">
    <source>
        <dbReference type="ARBA" id="ARBA00031612"/>
    </source>
</evidence>
<evidence type="ECO:0000259" key="2">
    <source>
        <dbReference type="Pfam" id="PF00587"/>
    </source>
</evidence>
<dbReference type="GO" id="GO:0006433">
    <property type="term" value="P:prolyl-tRNA aminoacylation"/>
    <property type="evidence" value="ECO:0007669"/>
    <property type="project" value="TreeGrafter"/>
</dbReference>
<dbReference type="GO" id="GO:0002161">
    <property type="term" value="F:aminoacyl-tRNA deacylase activity"/>
    <property type="evidence" value="ECO:0007669"/>
    <property type="project" value="InterPro"/>
</dbReference>
<proteinExistence type="predicted"/>
<dbReference type="InterPro" id="IPR036754">
    <property type="entry name" value="YbaK/aa-tRNA-synt-asso_dom_sf"/>
</dbReference>
<feature type="non-terminal residue" evidence="4">
    <location>
        <position position="285"/>
    </location>
</feature>
<name>A0A7R8WZR9_9CRUS</name>
<dbReference type="SUPFAM" id="SSF55681">
    <property type="entry name" value="Class II aaRS and biotin synthetases"/>
    <property type="match status" value="1"/>
</dbReference>
<evidence type="ECO:0000259" key="3">
    <source>
        <dbReference type="Pfam" id="PF04073"/>
    </source>
</evidence>
<dbReference type="EMBL" id="OB694323">
    <property type="protein sequence ID" value="CAD7237975.1"/>
    <property type="molecule type" value="Genomic_DNA"/>
</dbReference>
<evidence type="ECO:0000313" key="4">
    <source>
        <dbReference type="EMBL" id="CAD7237975.1"/>
    </source>
</evidence>
<dbReference type="CDD" id="cd04334">
    <property type="entry name" value="ProRS-INS"/>
    <property type="match status" value="1"/>
</dbReference>
<dbReference type="Pfam" id="PF00587">
    <property type="entry name" value="tRNA-synt_2b"/>
    <property type="match status" value="1"/>
</dbReference>
<dbReference type="SUPFAM" id="SSF55826">
    <property type="entry name" value="YbaK/ProRS associated domain"/>
    <property type="match status" value="1"/>
</dbReference>
<feature type="domain" description="Aminoacyl-tRNA synthetase class II (G/ P/ S/T)" evidence="2">
    <location>
        <begin position="1"/>
        <end position="284"/>
    </location>
</feature>
<reference evidence="4" key="1">
    <citation type="submission" date="2020-11" db="EMBL/GenBank/DDBJ databases">
        <authorList>
            <person name="Tran Van P."/>
        </authorList>
    </citation>
    <scope>NUCLEOTIDE SEQUENCE</scope>
</reference>
<dbReference type="PANTHER" id="PTHR42753:SF2">
    <property type="entry name" value="PROLINE--TRNA LIGASE"/>
    <property type="match status" value="1"/>
</dbReference>
<dbReference type="GO" id="GO:0004827">
    <property type="term" value="F:proline-tRNA ligase activity"/>
    <property type="evidence" value="ECO:0007669"/>
    <property type="project" value="TreeGrafter"/>
</dbReference>